<evidence type="ECO:0000256" key="2">
    <source>
        <dbReference type="ARBA" id="ARBA00004714"/>
    </source>
</evidence>
<dbReference type="STRING" id="990371.SAMN05421813_10636"/>
<dbReference type="PANTHER" id="PTHR30559:SF0">
    <property type="entry name" value="FRUCTOSE-BISPHOSPHATE ALDOLASE"/>
    <property type="match status" value="1"/>
</dbReference>
<comment type="function">
    <text evidence="12">Catalyzes the aldol condensation of dihydroxyacetone phosphate (DHAP or glycerone-phosphate) with glyceraldehyde 3-phosphate (G3P) to form fructose 1,6-bisphosphate (FBP) in gluconeogenesis and the reverse reaction in glycolysis.</text>
</comment>
<dbReference type="EMBL" id="FNHH01000006">
    <property type="protein sequence ID" value="SDM10316.1"/>
    <property type="molecule type" value="Genomic_DNA"/>
</dbReference>
<sequence>MNLKGFKGVLHGDAVQELFEIAKKHQFALPAVNVIGTNSINAVMETAKSVNSPVIIQLSNGGAQFYAGKSLNNDNLNACILGGVSAAQHVHLLAEHYGVAVILHTDHAAKKLLPWIDGLLDHGEKFFAVNGKPLYSSHMLDLSEESIEENIEISKKYLSRMKGLGMTLEIELGVTGGEEDGVDNSDVDSSKLYTQPSEVAYAYKELSTISEKFTVAAAFGNVHGVYKPGNVKLQPVILKNSQDYVRSEFKIAEEKPVNFVFHGGSGSTKEEIREAISYGAIKMNIDTDMQWAFWEGIKDYYKSKEAYLQSQIGNPEGEDSPNKKYYDPRVWLRKGEDTFVKRLAQAFDDLNCINVNDKL</sequence>
<dbReference type="Pfam" id="PF01116">
    <property type="entry name" value="F_bP_aldolase"/>
    <property type="match status" value="1"/>
</dbReference>
<dbReference type="Gene3D" id="3.20.20.70">
    <property type="entry name" value="Aldolase class I"/>
    <property type="match status" value="1"/>
</dbReference>
<dbReference type="AlphaFoldDB" id="A0A1G9QH55"/>
<evidence type="ECO:0000256" key="12">
    <source>
        <dbReference type="RuleBase" id="RU366023"/>
    </source>
</evidence>
<dbReference type="UniPathway" id="UPA00109">
    <property type="reaction ID" value="UER00183"/>
</dbReference>
<evidence type="ECO:0000313" key="14">
    <source>
        <dbReference type="Proteomes" id="UP000199226"/>
    </source>
</evidence>
<gene>
    <name evidence="13" type="ORF">SAMN05421813_10636</name>
</gene>
<dbReference type="SUPFAM" id="SSF51569">
    <property type="entry name" value="Aldolase"/>
    <property type="match status" value="1"/>
</dbReference>
<feature type="binding site" evidence="11">
    <location>
        <position position="262"/>
    </location>
    <ligand>
        <name>Zn(2+)</name>
        <dbReference type="ChEBI" id="CHEBI:29105"/>
        <label>1</label>
        <note>catalytic</note>
    </ligand>
</feature>
<evidence type="ECO:0000256" key="7">
    <source>
        <dbReference type="ARBA" id="ARBA00023152"/>
    </source>
</evidence>
<dbReference type="CDD" id="cd00946">
    <property type="entry name" value="FBP_aldolase_IIA"/>
    <property type="match status" value="1"/>
</dbReference>
<dbReference type="PROSITE" id="PS00602">
    <property type="entry name" value="ALDOLASE_CLASS_II_1"/>
    <property type="match status" value="1"/>
</dbReference>
<feature type="binding site" evidence="11">
    <location>
        <position position="223"/>
    </location>
    <ligand>
        <name>Zn(2+)</name>
        <dbReference type="ChEBI" id="CHEBI:29105"/>
        <label>1</label>
        <note>catalytic</note>
    </ligand>
</feature>
<protein>
    <recommendedName>
        <fullName evidence="4 12">Fructose-bisphosphate aldolase</fullName>
        <shortName evidence="12">FBP aldolase</shortName>
        <ecNumber evidence="4 12">4.1.2.13</ecNumber>
    </recommendedName>
</protein>
<dbReference type="RefSeq" id="WP_090701809.1">
    <property type="nucleotide sequence ID" value="NZ_FNHH01000006.1"/>
</dbReference>
<reference evidence="14" key="1">
    <citation type="submission" date="2016-10" db="EMBL/GenBank/DDBJ databases">
        <authorList>
            <person name="Varghese N."/>
            <person name="Submissions S."/>
        </authorList>
    </citation>
    <scope>NUCLEOTIDE SEQUENCE [LARGE SCALE GENOMIC DNA]</scope>
    <source>
        <strain evidence="14">DSM 24536</strain>
    </source>
</reference>
<dbReference type="GO" id="GO:0004332">
    <property type="term" value="F:fructose-bisphosphate aldolase activity"/>
    <property type="evidence" value="ECO:0007669"/>
    <property type="project" value="UniProtKB-EC"/>
</dbReference>
<dbReference type="FunFam" id="3.20.20.70:FF:000013">
    <property type="entry name" value="Class II fructose-bisphosphate aldolase"/>
    <property type="match status" value="1"/>
</dbReference>
<dbReference type="GO" id="GO:0006094">
    <property type="term" value="P:gluconeogenesis"/>
    <property type="evidence" value="ECO:0007669"/>
    <property type="project" value="TreeGrafter"/>
</dbReference>
<name>A0A1G9QH55_9SPHI</name>
<dbReference type="InterPro" id="IPR006411">
    <property type="entry name" value="Fruct_bisP_bact"/>
</dbReference>
<dbReference type="OrthoDB" id="9803995at2"/>
<evidence type="ECO:0000256" key="8">
    <source>
        <dbReference type="ARBA" id="ARBA00023239"/>
    </source>
</evidence>
<comment type="catalytic activity">
    <reaction evidence="1 12">
        <text>beta-D-fructose 1,6-bisphosphate = D-glyceraldehyde 3-phosphate + dihydroxyacetone phosphate</text>
        <dbReference type="Rhea" id="RHEA:14729"/>
        <dbReference type="ChEBI" id="CHEBI:32966"/>
        <dbReference type="ChEBI" id="CHEBI:57642"/>
        <dbReference type="ChEBI" id="CHEBI:59776"/>
        <dbReference type="EC" id="4.1.2.13"/>
    </reaction>
</comment>
<dbReference type="GO" id="GO:0008270">
    <property type="term" value="F:zinc ion binding"/>
    <property type="evidence" value="ECO:0007669"/>
    <property type="project" value="UniProtKB-UniRule"/>
</dbReference>
<evidence type="ECO:0000256" key="3">
    <source>
        <dbReference type="ARBA" id="ARBA00005812"/>
    </source>
</evidence>
<dbReference type="EC" id="4.1.2.13" evidence="4 12"/>
<proteinExistence type="inferred from homology"/>
<comment type="pathway">
    <text evidence="2 12">Carbohydrate degradation; glycolysis; D-glyceraldehyde 3-phosphate and glycerone phosphate from D-glucose: step 4/4.</text>
</comment>
<keyword evidence="6 11" id="KW-0862">Zinc</keyword>
<evidence type="ECO:0000256" key="11">
    <source>
        <dbReference type="PIRSR" id="PIRSR001359-3"/>
    </source>
</evidence>
<dbReference type="NCBIfam" id="TIGR00167">
    <property type="entry name" value="cbbA"/>
    <property type="match status" value="1"/>
</dbReference>
<dbReference type="GO" id="GO:0005829">
    <property type="term" value="C:cytosol"/>
    <property type="evidence" value="ECO:0007669"/>
    <property type="project" value="TreeGrafter"/>
</dbReference>
<evidence type="ECO:0000256" key="9">
    <source>
        <dbReference type="PIRSR" id="PIRSR001359-1"/>
    </source>
</evidence>
<keyword evidence="5 11" id="KW-0479">Metal-binding</keyword>
<dbReference type="PROSITE" id="PS00806">
    <property type="entry name" value="ALDOLASE_CLASS_II_2"/>
    <property type="match status" value="1"/>
</dbReference>
<dbReference type="InterPro" id="IPR013785">
    <property type="entry name" value="Aldolase_TIM"/>
</dbReference>
<feature type="binding site" evidence="11">
    <location>
        <position position="171"/>
    </location>
    <ligand>
        <name>Zn(2+)</name>
        <dbReference type="ChEBI" id="CHEBI:29105"/>
        <label>2</label>
    </ligand>
</feature>
<feature type="binding site" evidence="10">
    <location>
        <position position="224"/>
    </location>
    <ligand>
        <name>dihydroxyacetone phosphate</name>
        <dbReference type="ChEBI" id="CHEBI:57642"/>
    </ligand>
</feature>
<dbReference type="PANTHER" id="PTHR30559">
    <property type="entry name" value="FRUCTOSE-BISPHOSPHATE ALDOLASE CLASS 2"/>
    <property type="match status" value="1"/>
</dbReference>
<feature type="active site" description="Proton donor" evidence="9">
    <location>
        <position position="106"/>
    </location>
</feature>
<dbReference type="PIRSF" id="PIRSF001359">
    <property type="entry name" value="F_bP_aldolase_II"/>
    <property type="match status" value="1"/>
</dbReference>
<accession>A0A1G9QH55</accession>
<keyword evidence="8 12" id="KW-0456">Lyase</keyword>
<dbReference type="InterPro" id="IPR000771">
    <property type="entry name" value="FBA_II"/>
</dbReference>
<dbReference type="NCBIfam" id="NF006628">
    <property type="entry name" value="PRK09197.1"/>
    <property type="match status" value="1"/>
</dbReference>
<evidence type="ECO:0000256" key="1">
    <source>
        <dbReference type="ARBA" id="ARBA00000441"/>
    </source>
</evidence>
<feature type="binding site" evidence="10">
    <location>
        <begin position="284"/>
        <end position="287"/>
    </location>
    <ligand>
        <name>dihydroxyacetone phosphate</name>
        <dbReference type="ChEBI" id="CHEBI:57642"/>
    </ligand>
</feature>
<evidence type="ECO:0000256" key="10">
    <source>
        <dbReference type="PIRSR" id="PIRSR001359-2"/>
    </source>
</evidence>
<organism evidence="13 14">
    <name type="scientific">Daejeonella rubra</name>
    <dbReference type="NCBI Taxonomy" id="990371"/>
    <lineage>
        <taxon>Bacteria</taxon>
        <taxon>Pseudomonadati</taxon>
        <taxon>Bacteroidota</taxon>
        <taxon>Sphingobacteriia</taxon>
        <taxon>Sphingobacteriales</taxon>
        <taxon>Sphingobacteriaceae</taxon>
        <taxon>Daejeonella</taxon>
    </lineage>
</organism>
<feature type="binding site" evidence="11">
    <location>
        <position position="141"/>
    </location>
    <ligand>
        <name>Zn(2+)</name>
        <dbReference type="ChEBI" id="CHEBI:29105"/>
        <label>2</label>
    </ligand>
</feature>
<keyword evidence="7 12" id="KW-0324">Glycolysis</keyword>
<evidence type="ECO:0000256" key="6">
    <source>
        <dbReference type="ARBA" id="ARBA00022833"/>
    </source>
</evidence>
<evidence type="ECO:0000256" key="4">
    <source>
        <dbReference type="ARBA" id="ARBA00013068"/>
    </source>
</evidence>
<comment type="similarity">
    <text evidence="3 12">Belongs to the class II fructose-bisphosphate aldolase family.</text>
</comment>
<evidence type="ECO:0000313" key="13">
    <source>
        <dbReference type="EMBL" id="SDM10316.1"/>
    </source>
</evidence>
<feature type="binding site" evidence="10">
    <location>
        <begin position="263"/>
        <end position="265"/>
    </location>
    <ligand>
        <name>dihydroxyacetone phosphate</name>
        <dbReference type="ChEBI" id="CHEBI:57642"/>
    </ligand>
</feature>
<evidence type="ECO:0000256" key="5">
    <source>
        <dbReference type="ARBA" id="ARBA00022723"/>
    </source>
</evidence>
<dbReference type="NCBIfam" id="TIGR01520">
    <property type="entry name" value="FruBisAldo_II_A"/>
    <property type="match status" value="1"/>
</dbReference>
<keyword evidence="14" id="KW-1185">Reference proteome</keyword>
<feature type="binding site" evidence="11">
    <location>
        <position position="107"/>
    </location>
    <ligand>
        <name>Zn(2+)</name>
        <dbReference type="ChEBI" id="CHEBI:29105"/>
        <label>1</label>
        <note>catalytic</note>
    </ligand>
</feature>
<dbReference type="Proteomes" id="UP000199226">
    <property type="component" value="Unassembled WGS sequence"/>
</dbReference>
<dbReference type="GO" id="GO:0006096">
    <property type="term" value="P:glycolytic process"/>
    <property type="evidence" value="ECO:0007669"/>
    <property type="project" value="UniProtKB-UniPathway"/>
</dbReference>
<comment type="cofactor">
    <cofactor evidence="11 12">
        <name>Zn(2+)</name>
        <dbReference type="ChEBI" id="CHEBI:29105"/>
    </cofactor>
    <text evidence="11 12">Binds 2 Zn(2+) ions per subunit. One is catalytic and the other provides a structural contribution.</text>
</comment>